<comment type="caution">
    <text evidence="2">The sequence shown here is derived from an EMBL/GenBank/DDBJ whole genome shotgun (WGS) entry which is preliminary data.</text>
</comment>
<accession>A0AAD3CXK0</accession>
<keyword evidence="1" id="KW-0812">Transmembrane</keyword>
<gene>
    <name evidence="2" type="ORF">CTEN210_10548</name>
</gene>
<name>A0AAD3CXK0_9STRA</name>
<dbReference type="InterPro" id="IPR021134">
    <property type="entry name" value="Bestrophin-like"/>
</dbReference>
<feature type="transmembrane region" description="Helical" evidence="1">
    <location>
        <begin position="299"/>
        <end position="316"/>
    </location>
</feature>
<organism evidence="2 3">
    <name type="scientific">Chaetoceros tenuissimus</name>
    <dbReference type="NCBI Taxonomy" id="426638"/>
    <lineage>
        <taxon>Eukaryota</taxon>
        <taxon>Sar</taxon>
        <taxon>Stramenopiles</taxon>
        <taxon>Ochrophyta</taxon>
        <taxon>Bacillariophyta</taxon>
        <taxon>Coscinodiscophyceae</taxon>
        <taxon>Chaetocerotophycidae</taxon>
        <taxon>Chaetocerotales</taxon>
        <taxon>Chaetocerotaceae</taxon>
        <taxon>Chaetoceros</taxon>
    </lineage>
</organism>
<feature type="transmembrane region" description="Helical" evidence="1">
    <location>
        <begin position="99"/>
        <end position="119"/>
    </location>
</feature>
<protein>
    <recommendedName>
        <fullName evidence="4">Bestrophin homolog</fullName>
    </recommendedName>
</protein>
<evidence type="ECO:0000256" key="1">
    <source>
        <dbReference type="SAM" id="Phobius"/>
    </source>
</evidence>
<keyword evidence="1" id="KW-1133">Transmembrane helix</keyword>
<dbReference type="Pfam" id="PF01062">
    <property type="entry name" value="Bestrophin"/>
    <property type="match status" value="1"/>
</dbReference>
<dbReference type="GO" id="GO:0005254">
    <property type="term" value="F:chloride channel activity"/>
    <property type="evidence" value="ECO:0007669"/>
    <property type="project" value="InterPro"/>
</dbReference>
<keyword evidence="3" id="KW-1185">Reference proteome</keyword>
<dbReference type="Proteomes" id="UP001054902">
    <property type="component" value="Unassembled WGS sequence"/>
</dbReference>
<keyword evidence="1" id="KW-0472">Membrane</keyword>
<feature type="transmembrane region" description="Helical" evidence="1">
    <location>
        <begin position="336"/>
        <end position="355"/>
    </location>
</feature>
<proteinExistence type="predicted"/>
<dbReference type="EMBL" id="BLLK01000047">
    <property type="protein sequence ID" value="GFH54072.1"/>
    <property type="molecule type" value="Genomic_DNA"/>
</dbReference>
<sequence length="397" mass="45198">MSARNFNKAISFQSDIDNIEEAEMEITERAMEKSGSMRMRRQMKKAESFRRADGTLGEKQPAWDKIRNKEEHRRKLLRSVEQPFFQILTHGRGTCLRNLILDPLIWITMSIFVGLRIYARQVEAAPIAAELLGKSDINILGGFLSFFLVFFVNQTNSRFLEMYGFSKASAGRTQDVAGIASTQFPPHLAQQINRHMNAAHVAGYVGLGGPYSKKHFFDHYNKEWNLMTEEEMDSISHYNMDSGADMLKELVTWCQRDVGIAKKAGYIDSVEATELHDRIVQFRAAMDGIYDYTDQPPHFFYIHFLCLLSAFYLPLFAIDNAYSTGWGADTDYGVEVLNGIIVFLQCVFVIGLRLLGQKMVDPYGDDLEDLSVKTYVETTLINCNIILNTKGSMYNAD</sequence>
<evidence type="ECO:0000313" key="2">
    <source>
        <dbReference type="EMBL" id="GFH54072.1"/>
    </source>
</evidence>
<reference evidence="2 3" key="1">
    <citation type="journal article" date="2021" name="Sci. Rep.">
        <title>The genome of the diatom Chaetoceros tenuissimus carries an ancient integrated fragment of an extant virus.</title>
        <authorList>
            <person name="Hongo Y."/>
            <person name="Kimura K."/>
            <person name="Takaki Y."/>
            <person name="Yoshida Y."/>
            <person name="Baba S."/>
            <person name="Kobayashi G."/>
            <person name="Nagasaki K."/>
            <person name="Hano T."/>
            <person name="Tomaru Y."/>
        </authorList>
    </citation>
    <scope>NUCLEOTIDE SEQUENCE [LARGE SCALE GENOMIC DNA]</scope>
    <source>
        <strain evidence="2 3">NIES-3715</strain>
    </source>
</reference>
<dbReference type="AlphaFoldDB" id="A0AAD3CXK0"/>
<feature type="transmembrane region" description="Helical" evidence="1">
    <location>
        <begin position="131"/>
        <end position="152"/>
    </location>
</feature>
<evidence type="ECO:0000313" key="3">
    <source>
        <dbReference type="Proteomes" id="UP001054902"/>
    </source>
</evidence>
<evidence type="ECO:0008006" key="4">
    <source>
        <dbReference type="Google" id="ProtNLM"/>
    </source>
</evidence>